<reference evidence="1" key="2">
    <citation type="submission" date="2022-01" db="EMBL/GenBank/DDBJ databases">
        <authorList>
            <person name="Yamashiro T."/>
            <person name="Shiraishi A."/>
            <person name="Satake H."/>
            <person name="Nakayama K."/>
        </authorList>
    </citation>
    <scope>NUCLEOTIDE SEQUENCE</scope>
</reference>
<reference evidence="1" key="1">
    <citation type="journal article" date="2022" name="Int. J. Mol. Sci.">
        <title>Draft Genome of Tanacetum Coccineum: Genomic Comparison of Closely Related Tanacetum-Family Plants.</title>
        <authorList>
            <person name="Yamashiro T."/>
            <person name="Shiraishi A."/>
            <person name="Nakayama K."/>
            <person name="Satake H."/>
        </authorList>
    </citation>
    <scope>NUCLEOTIDE SEQUENCE</scope>
</reference>
<dbReference type="Proteomes" id="UP001151760">
    <property type="component" value="Unassembled WGS sequence"/>
</dbReference>
<proteinExistence type="predicted"/>
<sequence>MNDHLPGELEITRDAELNPFKDVIVFRKMVEFLGAIPINLKGNMWESEDLIDNKIDWKRPPKEGDGAWHIQIEMIDPDGEKFDTIFQSIPTTRKLSEKENPSEIIELEHYRDS</sequence>
<accession>A0ABQ4YI92</accession>
<protein>
    <submittedName>
        <fullName evidence="1">Uncharacterized protein</fullName>
    </submittedName>
</protein>
<dbReference type="EMBL" id="BQNB010010452">
    <property type="protein sequence ID" value="GJS77499.1"/>
    <property type="molecule type" value="Genomic_DNA"/>
</dbReference>
<gene>
    <name evidence="1" type="ORF">Tco_0727380</name>
</gene>
<organism evidence="1 2">
    <name type="scientific">Tanacetum coccineum</name>
    <dbReference type="NCBI Taxonomy" id="301880"/>
    <lineage>
        <taxon>Eukaryota</taxon>
        <taxon>Viridiplantae</taxon>
        <taxon>Streptophyta</taxon>
        <taxon>Embryophyta</taxon>
        <taxon>Tracheophyta</taxon>
        <taxon>Spermatophyta</taxon>
        <taxon>Magnoliopsida</taxon>
        <taxon>eudicotyledons</taxon>
        <taxon>Gunneridae</taxon>
        <taxon>Pentapetalae</taxon>
        <taxon>asterids</taxon>
        <taxon>campanulids</taxon>
        <taxon>Asterales</taxon>
        <taxon>Asteraceae</taxon>
        <taxon>Asteroideae</taxon>
        <taxon>Anthemideae</taxon>
        <taxon>Anthemidinae</taxon>
        <taxon>Tanacetum</taxon>
    </lineage>
</organism>
<evidence type="ECO:0000313" key="1">
    <source>
        <dbReference type="EMBL" id="GJS77499.1"/>
    </source>
</evidence>
<name>A0ABQ4YI92_9ASTR</name>
<evidence type="ECO:0000313" key="2">
    <source>
        <dbReference type="Proteomes" id="UP001151760"/>
    </source>
</evidence>
<comment type="caution">
    <text evidence="1">The sequence shown here is derived from an EMBL/GenBank/DDBJ whole genome shotgun (WGS) entry which is preliminary data.</text>
</comment>
<keyword evidence="2" id="KW-1185">Reference proteome</keyword>